<evidence type="ECO:0000256" key="8">
    <source>
        <dbReference type="ARBA" id="ARBA00023136"/>
    </source>
</evidence>
<comment type="catalytic activity">
    <reaction evidence="11">
        <text>Na(+)(in) + ATP + H2O = Na(+)(out) + ADP + phosphate + H(+)</text>
        <dbReference type="Rhea" id="RHEA:14633"/>
        <dbReference type="ChEBI" id="CHEBI:15377"/>
        <dbReference type="ChEBI" id="CHEBI:15378"/>
        <dbReference type="ChEBI" id="CHEBI:29101"/>
        <dbReference type="ChEBI" id="CHEBI:30616"/>
        <dbReference type="ChEBI" id="CHEBI:43474"/>
        <dbReference type="ChEBI" id="CHEBI:456216"/>
        <dbReference type="EC" id="7.2.2.3"/>
    </reaction>
    <physiologicalReaction direction="left-to-right" evidence="11">
        <dbReference type="Rhea" id="RHEA:14634"/>
    </physiologicalReaction>
</comment>
<sequence>MLVCAVLSGEWLAANSGAWYLNYSQSPEVGAFYKFFTWFIIFAQFIPISLLVSMEMVKYFQAFFMQWDIGMYARLHGKQDKFCNVQNSGLNEELGQVQYVFSDKTGTLTENSLDFRKCYIGNEDFGQGDTEIGRAAKRRQEMDVSKSKSVNVRQDDFSAPGSTDTNLRHHAPHVNFDEYERLHGYLIEAVTKPKPSLQAVLVRRFLTVLALNNSCFPVQDEETKELVIRAASPDDECLTCFANFMGVRLMERNPPRVQLLLELSEDEKAIQEQWEQLTELEFTSKRKRMTVIFKNTTTGKIHVTMKGADSEMVKLIEDKEQNKLWKSSEKYMNDYSEQGLRTLVIAEAVLEPSWWDDPDHGWRKRLAKHQESTAIASKSEAGHMRGSCENSCRICHFYDELEADAQVQLLGITAIEDKLQDQVPETISKFLQANIKVWMLTGDKQKTAENIGIACNLLEPC</sequence>
<dbReference type="AlphaFoldDB" id="X6N8P7"/>
<dbReference type="InterPro" id="IPR018303">
    <property type="entry name" value="ATPase_P-typ_P_site"/>
</dbReference>
<evidence type="ECO:0000256" key="3">
    <source>
        <dbReference type="ARBA" id="ARBA00022741"/>
    </source>
</evidence>
<evidence type="ECO:0000256" key="4">
    <source>
        <dbReference type="ARBA" id="ARBA00022840"/>
    </source>
</evidence>
<dbReference type="EC" id="7.2.2.3" evidence="10"/>
<keyword evidence="9" id="KW-0813">Transport</keyword>
<evidence type="ECO:0000256" key="1">
    <source>
        <dbReference type="ARBA" id="ARBA00004141"/>
    </source>
</evidence>
<name>X6N8P7_RETFI</name>
<dbReference type="PROSITE" id="PS00154">
    <property type="entry name" value="ATPASE_E1_E2"/>
    <property type="match status" value="1"/>
</dbReference>
<dbReference type="Gene3D" id="3.40.50.1000">
    <property type="entry name" value="HAD superfamily/HAD-like"/>
    <property type="match status" value="1"/>
</dbReference>
<keyword evidence="6 13" id="KW-1133">Transmembrane helix</keyword>
<dbReference type="Pfam" id="PF13246">
    <property type="entry name" value="Cation_ATPase"/>
    <property type="match status" value="1"/>
</dbReference>
<evidence type="ECO:0000256" key="13">
    <source>
        <dbReference type="SAM" id="Phobius"/>
    </source>
</evidence>
<dbReference type="InterPro" id="IPR036412">
    <property type="entry name" value="HAD-like_sf"/>
</dbReference>
<gene>
    <name evidence="14" type="ORF">RFI_15074</name>
</gene>
<evidence type="ECO:0000256" key="10">
    <source>
        <dbReference type="ARBA" id="ARBA00035029"/>
    </source>
</evidence>
<keyword evidence="3" id="KW-0547">Nucleotide-binding</keyword>
<accession>X6N8P7</accession>
<evidence type="ECO:0000256" key="9">
    <source>
        <dbReference type="ARBA" id="ARBA00023201"/>
    </source>
</evidence>
<comment type="caution">
    <text evidence="14">The sequence shown here is derived from an EMBL/GenBank/DDBJ whole genome shotgun (WGS) entry which is preliminary data.</text>
</comment>
<evidence type="ECO:0000256" key="6">
    <source>
        <dbReference type="ARBA" id="ARBA00022989"/>
    </source>
</evidence>
<evidence type="ECO:0000256" key="5">
    <source>
        <dbReference type="ARBA" id="ARBA00022967"/>
    </source>
</evidence>
<dbReference type="InterPro" id="IPR023299">
    <property type="entry name" value="ATPase_P-typ_cyto_dom_N"/>
</dbReference>
<keyword evidence="4" id="KW-0067">ATP-binding</keyword>
<reference evidence="14 15" key="1">
    <citation type="journal article" date="2013" name="Curr. Biol.">
        <title>The Genome of the Foraminiferan Reticulomyxa filosa.</title>
        <authorList>
            <person name="Glockner G."/>
            <person name="Hulsmann N."/>
            <person name="Schleicher M."/>
            <person name="Noegel A.A."/>
            <person name="Eichinger L."/>
            <person name="Gallinger C."/>
            <person name="Pawlowski J."/>
            <person name="Sierra R."/>
            <person name="Euteneuer U."/>
            <person name="Pillet L."/>
            <person name="Moustafa A."/>
            <person name="Platzer M."/>
            <person name="Groth M."/>
            <person name="Szafranski K."/>
            <person name="Schliwa M."/>
        </authorList>
    </citation>
    <scope>NUCLEOTIDE SEQUENCE [LARGE SCALE GENOMIC DNA]</scope>
</reference>
<dbReference type="OMA" id="CENSCRI"/>
<keyword evidence="5" id="KW-1278">Translocase</keyword>
<dbReference type="SUPFAM" id="SSF56784">
    <property type="entry name" value="HAD-like"/>
    <property type="match status" value="1"/>
</dbReference>
<evidence type="ECO:0000256" key="2">
    <source>
        <dbReference type="ARBA" id="ARBA00022692"/>
    </source>
</evidence>
<dbReference type="SUPFAM" id="SSF81660">
    <property type="entry name" value="Metal cation-transporting ATPase, ATP-binding domain N"/>
    <property type="match status" value="1"/>
</dbReference>
<organism evidence="14 15">
    <name type="scientific">Reticulomyxa filosa</name>
    <dbReference type="NCBI Taxonomy" id="46433"/>
    <lineage>
        <taxon>Eukaryota</taxon>
        <taxon>Sar</taxon>
        <taxon>Rhizaria</taxon>
        <taxon>Retaria</taxon>
        <taxon>Foraminifera</taxon>
        <taxon>Monothalamids</taxon>
        <taxon>Reticulomyxidae</taxon>
        <taxon>Reticulomyxa</taxon>
    </lineage>
</organism>
<feature type="transmembrane region" description="Helical" evidence="13">
    <location>
        <begin position="31"/>
        <end position="52"/>
    </location>
</feature>
<evidence type="ECO:0000256" key="12">
    <source>
        <dbReference type="ARBA" id="ARBA00067200"/>
    </source>
</evidence>
<dbReference type="FunFam" id="3.40.50.1000:FF:000001">
    <property type="entry name" value="Phospholipid-transporting ATPase IC"/>
    <property type="match status" value="1"/>
</dbReference>
<proteinExistence type="predicted"/>
<evidence type="ECO:0000256" key="7">
    <source>
        <dbReference type="ARBA" id="ARBA00023053"/>
    </source>
</evidence>
<keyword evidence="2 13" id="KW-0812">Transmembrane</keyword>
<dbReference type="GO" id="GO:0008554">
    <property type="term" value="F:P-type sodium transporter activity"/>
    <property type="evidence" value="ECO:0007669"/>
    <property type="project" value="UniProtKB-EC"/>
</dbReference>
<evidence type="ECO:0000256" key="11">
    <source>
        <dbReference type="ARBA" id="ARBA00049499"/>
    </source>
</evidence>
<dbReference type="GO" id="GO:0005886">
    <property type="term" value="C:plasma membrane"/>
    <property type="evidence" value="ECO:0007669"/>
    <property type="project" value="TreeGrafter"/>
</dbReference>
<dbReference type="GO" id="GO:0005524">
    <property type="term" value="F:ATP binding"/>
    <property type="evidence" value="ECO:0007669"/>
    <property type="project" value="UniProtKB-KW"/>
</dbReference>
<dbReference type="GO" id="GO:0045332">
    <property type="term" value="P:phospholipid translocation"/>
    <property type="evidence" value="ECO:0007669"/>
    <property type="project" value="TreeGrafter"/>
</dbReference>
<keyword evidence="8 13" id="KW-0472">Membrane</keyword>
<keyword evidence="9" id="KW-0406">Ion transport</keyword>
<protein>
    <recommendedName>
        <fullName evidence="12">P-type sodium-transporting ATPase4</fullName>
        <ecNumber evidence="10">7.2.2.3</ecNumber>
    </recommendedName>
</protein>
<dbReference type="PANTHER" id="PTHR24092">
    <property type="entry name" value="PROBABLE PHOSPHOLIPID-TRANSPORTING ATPASE"/>
    <property type="match status" value="1"/>
</dbReference>
<keyword evidence="9" id="KW-0739">Sodium transport</keyword>
<keyword evidence="15" id="KW-1185">Reference proteome</keyword>
<evidence type="ECO:0000313" key="15">
    <source>
        <dbReference type="Proteomes" id="UP000023152"/>
    </source>
</evidence>
<dbReference type="Proteomes" id="UP000023152">
    <property type="component" value="Unassembled WGS sequence"/>
</dbReference>
<dbReference type="GO" id="GO:0140326">
    <property type="term" value="F:ATPase-coupled intramembrane lipid transporter activity"/>
    <property type="evidence" value="ECO:0007669"/>
    <property type="project" value="TreeGrafter"/>
</dbReference>
<dbReference type="InterPro" id="IPR023214">
    <property type="entry name" value="HAD_sf"/>
</dbReference>
<dbReference type="OrthoDB" id="377733at2759"/>
<dbReference type="Gene3D" id="3.40.1110.10">
    <property type="entry name" value="Calcium-transporting ATPase, cytoplasmic domain N"/>
    <property type="match status" value="1"/>
</dbReference>
<evidence type="ECO:0000313" key="14">
    <source>
        <dbReference type="EMBL" id="ETO22129.1"/>
    </source>
</evidence>
<dbReference type="EMBL" id="ASPP01011017">
    <property type="protein sequence ID" value="ETO22129.1"/>
    <property type="molecule type" value="Genomic_DNA"/>
</dbReference>
<keyword evidence="7" id="KW-0915">Sodium</keyword>
<comment type="subcellular location">
    <subcellularLocation>
        <location evidence="1">Membrane</location>
        <topology evidence="1">Multi-pass membrane protein</topology>
    </subcellularLocation>
</comment>